<dbReference type="PANTHER" id="PTHR34446">
    <property type="entry name" value="SMALL INTEGRAL MEMBRANE PROTEIN 10"/>
    <property type="match status" value="1"/>
</dbReference>
<dbReference type="Proteomes" id="UP000189704">
    <property type="component" value="Unplaced"/>
</dbReference>
<sequence length="171" mass="18923">MCRLYRTMLLLPLSSTKDFVIITGPQGEGWGLAGRQRPRGPEPCRGRRASALQSSSDLLPLSRPPARISPRPSLFIPRSVGPRNLLLSLGSGHCRGGDIRPMAAAARSALSVLAMRLSRCGLARDSSSPFSKALTRTLLTFFDLAWRLRMNFPYFYFAASVMLNLRLQVYV</sequence>
<evidence type="ECO:0000313" key="3">
    <source>
        <dbReference type="RefSeq" id="XP_021572363.1"/>
    </source>
</evidence>
<proteinExistence type="predicted"/>
<feature type="region of interest" description="Disordered" evidence="1">
    <location>
        <begin position="31"/>
        <end position="64"/>
    </location>
</feature>
<feature type="compositionally biased region" description="Low complexity" evidence="1">
    <location>
        <begin position="49"/>
        <end position="64"/>
    </location>
</feature>
<reference evidence="3" key="1">
    <citation type="submission" date="2025-08" db="UniProtKB">
        <authorList>
            <consortium name="RefSeq"/>
        </authorList>
    </citation>
    <scope>IDENTIFICATION</scope>
</reference>
<name>A0A3Q0EE67_CARSF</name>
<dbReference type="InterPro" id="IPR029367">
    <property type="entry name" value="SMIM10"/>
</dbReference>
<protein>
    <submittedName>
        <fullName evidence="3">Uncharacterized protein LOC103268700</fullName>
    </submittedName>
</protein>
<evidence type="ECO:0000313" key="2">
    <source>
        <dbReference type="Proteomes" id="UP000189704"/>
    </source>
</evidence>
<gene>
    <name evidence="3" type="primary">LOC103268700</name>
</gene>
<dbReference type="KEGG" id="csyr:103268700"/>
<organism evidence="2 3">
    <name type="scientific">Carlito syrichta</name>
    <name type="common">Philippine tarsier</name>
    <name type="synonym">Tarsius syrichta</name>
    <dbReference type="NCBI Taxonomy" id="1868482"/>
    <lineage>
        <taxon>Eukaryota</taxon>
        <taxon>Metazoa</taxon>
        <taxon>Chordata</taxon>
        <taxon>Craniata</taxon>
        <taxon>Vertebrata</taxon>
        <taxon>Euteleostomi</taxon>
        <taxon>Mammalia</taxon>
        <taxon>Eutheria</taxon>
        <taxon>Euarchontoglires</taxon>
        <taxon>Primates</taxon>
        <taxon>Haplorrhini</taxon>
        <taxon>Tarsiiformes</taxon>
        <taxon>Tarsiidae</taxon>
        <taxon>Carlito</taxon>
    </lineage>
</organism>
<dbReference type="AlphaFoldDB" id="A0A3Q0EE67"/>
<evidence type="ECO:0000256" key="1">
    <source>
        <dbReference type="SAM" id="MobiDB-lite"/>
    </source>
</evidence>
<accession>A0A3Q0EE67</accession>
<dbReference type="RefSeq" id="XP_021572363.1">
    <property type="nucleotide sequence ID" value="XM_021716688.1"/>
</dbReference>
<dbReference type="PANTHER" id="PTHR34446:SF3">
    <property type="entry name" value="SMALL INTEGRAL MEMBRANE PROTEIN 10-LIKE PROTEIN 2A-RELATED"/>
    <property type="match status" value="1"/>
</dbReference>
<dbReference type="Pfam" id="PF15118">
    <property type="entry name" value="DUF4560"/>
    <property type="match status" value="1"/>
</dbReference>
<keyword evidence="2" id="KW-1185">Reference proteome</keyword>
<dbReference type="GeneID" id="103268700"/>
<dbReference type="OrthoDB" id="9619930at2759"/>